<feature type="transmembrane region" description="Helical" evidence="8">
    <location>
        <begin position="148"/>
        <end position="167"/>
    </location>
</feature>
<evidence type="ECO:0000313" key="9">
    <source>
        <dbReference type="EMBL" id="OGN10213.1"/>
    </source>
</evidence>
<dbReference type="Gene3D" id="1.20.1740.10">
    <property type="entry name" value="Amino acid/polyamine transporter I"/>
    <property type="match status" value="1"/>
</dbReference>
<evidence type="ECO:0000256" key="4">
    <source>
        <dbReference type="ARBA" id="ARBA00022519"/>
    </source>
</evidence>
<feature type="transmembrane region" description="Helical" evidence="8">
    <location>
        <begin position="295"/>
        <end position="313"/>
    </location>
</feature>
<evidence type="ECO:0000256" key="1">
    <source>
        <dbReference type="ARBA" id="ARBA00004429"/>
    </source>
</evidence>
<keyword evidence="5 8" id="KW-0812">Transmembrane</keyword>
<feature type="transmembrane region" description="Helical" evidence="8">
    <location>
        <begin position="37"/>
        <end position="58"/>
    </location>
</feature>
<feature type="transmembrane region" description="Helical" evidence="8">
    <location>
        <begin position="217"/>
        <end position="239"/>
    </location>
</feature>
<organism evidence="9 10">
    <name type="scientific">Candidatus Yanofskybacteria bacterium RIFCSPHIGHO2_02_FULL_41_11</name>
    <dbReference type="NCBI Taxonomy" id="1802675"/>
    <lineage>
        <taxon>Bacteria</taxon>
        <taxon>Candidatus Yanofskyibacteriota</taxon>
    </lineage>
</organism>
<evidence type="ECO:0000256" key="5">
    <source>
        <dbReference type="ARBA" id="ARBA00022692"/>
    </source>
</evidence>
<keyword evidence="2" id="KW-0813">Transport</keyword>
<dbReference type="Proteomes" id="UP000177167">
    <property type="component" value="Unassembled WGS sequence"/>
</dbReference>
<dbReference type="InterPro" id="IPR018227">
    <property type="entry name" value="Amino_acid_transport_2"/>
</dbReference>
<dbReference type="PANTHER" id="PTHR32195:SF26">
    <property type="entry name" value="TRYPTOPHAN OR TYROSINE TRANSPORTER PROTEIN"/>
    <property type="match status" value="1"/>
</dbReference>
<feature type="transmembrane region" description="Helical" evidence="8">
    <location>
        <begin position="124"/>
        <end position="141"/>
    </location>
</feature>
<dbReference type="AlphaFoldDB" id="A0A1F8FAP9"/>
<feature type="transmembrane region" description="Helical" evidence="8">
    <location>
        <begin position="319"/>
        <end position="339"/>
    </location>
</feature>
<dbReference type="EMBL" id="MGJP01000013">
    <property type="protein sequence ID" value="OGN10213.1"/>
    <property type="molecule type" value="Genomic_DNA"/>
</dbReference>
<accession>A0A1F8FAP9</accession>
<keyword evidence="7 8" id="KW-0472">Membrane</keyword>
<feature type="transmembrane region" description="Helical" evidence="8">
    <location>
        <begin position="259"/>
        <end position="283"/>
    </location>
</feature>
<dbReference type="Pfam" id="PF03222">
    <property type="entry name" value="Trp_Tyr_perm"/>
    <property type="match status" value="1"/>
</dbReference>
<name>A0A1F8FAP9_9BACT</name>
<evidence type="ECO:0000256" key="6">
    <source>
        <dbReference type="ARBA" id="ARBA00022989"/>
    </source>
</evidence>
<feature type="transmembrane region" description="Helical" evidence="8">
    <location>
        <begin position="179"/>
        <end position="196"/>
    </location>
</feature>
<dbReference type="GO" id="GO:0005886">
    <property type="term" value="C:plasma membrane"/>
    <property type="evidence" value="ECO:0007669"/>
    <property type="project" value="UniProtKB-SubCell"/>
</dbReference>
<evidence type="ECO:0008006" key="11">
    <source>
        <dbReference type="Google" id="ProtNLM"/>
    </source>
</evidence>
<keyword evidence="4" id="KW-0997">Cell inner membrane</keyword>
<protein>
    <recommendedName>
        <fullName evidence="11">Amino acid transporter transmembrane domain-containing protein</fullName>
    </recommendedName>
</protein>
<feature type="transmembrane region" description="Helical" evidence="8">
    <location>
        <begin position="359"/>
        <end position="377"/>
    </location>
</feature>
<proteinExistence type="predicted"/>
<dbReference type="GO" id="GO:0003333">
    <property type="term" value="P:amino acid transmembrane transport"/>
    <property type="evidence" value="ECO:0007669"/>
    <property type="project" value="InterPro"/>
</dbReference>
<feature type="transmembrane region" description="Helical" evidence="8">
    <location>
        <begin position="9"/>
        <end position="31"/>
    </location>
</feature>
<evidence type="ECO:0000256" key="7">
    <source>
        <dbReference type="ARBA" id="ARBA00023136"/>
    </source>
</evidence>
<evidence type="ECO:0000256" key="2">
    <source>
        <dbReference type="ARBA" id="ARBA00022448"/>
    </source>
</evidence>
<comment type="subcellular location">
    <subcellularLocation>
        <location evidence="1">Cell inner membrane</location>
        <topology evidence="1">Multi-pass membrane protein</topology>
    </subcellularLocation>
</comment>
<keyword evidence="3" id="KW-1003">Cell membrane</keyword>
<evidence type="ECO:0000256" key="3">
    <source>
        <dbReference type="ARBA" id="ARBA00022475"/>
    </source>
</evidence>
<dbReference type="PANTHER" id="PTHR32195">
    <property type="entry name" value="OS07G0662800 PROTEIN"/>
    <property type="match status" value="1"/>
</dbReference>
<reference evidence="9 10" key="1">
    <citation type="journal article" date="2016" name="Nat. Commun.">
        <title>Thousands of microbial genomes shed light on interconnected biogeochemical processes in an aquifer system.</title>
        <authorList>
            <person name="Anantharaman K."/>
            <person name="Brown C.T."/>
            <person name="Hug L.A."/>
            <person name="Sharon I."/>
            <person name="Castelle C.J."/>
            <person name="Probst A.J."/>
            <person name="Thomas B.C."/>
            <person name="Singh A."/>
            <person name="Wilkins M.J."/>
            <person name="Karaoz U."/>
            <person name="Brodie E.L."/>
            <person name="Williams K.H."/>
            <person name="Hubbard S.S."/>
            <person name="Banfield J.F."/>
        </authorList>
    </citation>
    <scope>NUCLEOTIDE SEQUENCE [LARGE SCALE GENOMIC DNA]</scope>
</reference>
<keyword evidence="6 8" id="KW-1133">Transmembrane helix</keyword>
<evidence type="ECO:0000313" key="10">
    <source>
        <dbReference type="Proteomes" id="UP000177167"/>
    </source>
</evidence>
<evidence type="ECO:0000256" key="8">
    <source>
        <dbReference type="SAM" id="Phobius"/>
    </source>
</evidence>
<gene>
    <name evidence="9" type="ORF">A3J46_05925</name>
</gene>
<feature type="transmembrane region" description="Helical" evidence="8">
    <location>
        <begin position="86"/>
        <end position="104"/>
    </location>
</feature>
<comment type="caution">
    <text evidence="9">The sequence shown here is derived from an EMBL/GenBank/DDBJ whole genome shotgun (WGS) entry which is preliminary data.</text>
</comment>
<sequence>MAIFKNKQFLYSVAVLVGTMVGVGIFGIPFAFAKAGFWVGTSFLVAIAIITLLVDLLYGEIILRTDSQHQLTGYTELYLGPTFKKIIFFSIAFSSYAALLAYIIISGEFLSNVFLFWQLNPDTYSYLFFIFFSTLVLIGIKRVSWLELVLTLLFIGVIVIVFFAGFGQVNSENYRTPNFYYWFLPYGVLLFAFAGLSGVPIQKEVLAGKEKLLKKSIIWAVAIVSLLYFLFAFTVVGISGDITTPDAIKGLYEFLGDRIIFLGSLFGALAVGTAYMMLGTALSEIFQYDYGIKKFFSWVLVVIPPIIFFIGGIRTFIDIIGLAGAVALALEMAILVLIYIKAKKHGKRNPEYSLSVPKFILYFLVLIFVAGIGYALIN</sequence>